<gene>
    <name evidence="7" type="ORF">HMPREF0501_00757</name>
</gene>
<dbReference type="InterPro" id="IPR013525">
    <property type="entry name" value="ABC2_TM"/>
</dbReference>
<feature type="domain" description="ABC-2 type transporter transmembrane" evidence="6">
    <location>
        <begin position="668"/>
        <end position="877"/>
    </location>
</feature>
<dbReference type="PANTHER" id="PTHR43077:SF5">
    <property type="entry name" value="PHAGE INFECTION PROTEIN"/>
    <property type="match status" value="1"/>
</dbReference>
<feature type="domain" description="ABC-2 type transporter transmembrane" evidence="6">
    <location>
        <begin position="15"/>
        <end position="188"/>
    </location>
</feature>
<dbReference type="Pfam" id="PF12698">
    <property type="entry name" value="ABC2_membrane_3"/>
    <property type="match status" value="2"/>
</dbReference>
<reference evidence="7 8" key="1">
    <citation type="submission" date="2009-06" db="EMBL/GenBank/DDBJ databases">
        <title>The Genome Sequence of Lactobacillus coleohominis strain 101-4-CHN.</title>
        <authorList>
            <consortium name="The Broad Institute Genome Sequencing Platform"/>
            <person name="Ward D."/>
            <person name="Young S.K."/>
            <person name="Zeng Q."/>
            <person name="Koehrsen M."/>
            <person name="Alvarado L."/>
            <person name="Berlin A."/>
            <person name="Borenstein D."/>
            <person name="Chen Z."/>
            <person name="Engels R."/>
            <person name="Freedman E."/>
            <person name="Gellesch M."/>
            <person name="Goldberg J."/>
            <person name="Griggs A."/>
            <person name="Gujja S."/>
            <person name="Heiman D."/>
            <person name="Hepburn T."/>
            <person name="Howarth C."/>
            <person name="Jen D."/>
            <person name="Larson L."/>
            <person name="Lewis B."/>
            <person name="Mehta T."/>
            <person name="Park D."/>
            <person name="Pearson M."/>
            <person name="Roberts A."/>
            <person name="Saif S."/>
            <person name="Shea T."/>
            <person name="Shenoy N."/>
            <person name="Sisk P."/>
            <person name="Stolte C."/>
            <person name="Sykes S."/>
            <person name="Walk T."/>
            <person name="White J."/>
            <person name="Yandava C."/>
            <person name="Liu Y."/>
            <person name="Xu Q."/>
            <person name="Lander E."/>
            <person name="Nusbaum C."/>
            <person name="Galagan J."/>
            <person name="Birren B."/>
        </authorList>
    </citation>
    <scope>NUCLEOTIDE SEQUENCE [LARGE SCALE GENOMIC DNA]</scope>
    <source>
        <strain evidence="7 8">101-4-CHN</strain>
    </source>
</reference>
<accession>C7XVL3</accession>
<dbReference type="NCBIfam" id="TIGR03062">
    <property type="entry name" value="pip_yhgE_Cterm"/>
    <property type="match status" value="1"/>
</dbReference>
<dbReference type="NCBIfam" id="TIGR03061">
    <property type="entry name" value="pip_yhgE_Nterm"/>
    <property type="match status" value="1"/>
</dbReference>
<keyword evidence="2 5" id="KW-0812">Transmembrane</keyword>
<feature type="transmembrane region" description="Helical" evidence="5">
    <location>
        <begin position="861"/>
        <end position="879"/>
    </location>
</feature>
<dbReference type="GO" id="GO:0016020">
    <property type="term" value="C:membrane"/>
    <property type="evidence" value="ECO:0007669"/>
    <property type="project" value="UniProtKB-SubCell"/>
</dbReference>
<dbReference type="Gene3D" id="1.10.287.950">
    <property type="entry name" value="Methyl-accepting chemotaxis protein"/>
    <property type="match status" value="2"/>
</dbReference>
<dbReference type="SUPFAM" id="SSF58104">
    <property type="entry name" value="Methyl-accepting chemotaxis protein (MCP) signaling domain"/>
    <property type="match status" value="1"/>
</dbReference>
<comment type="subcellular location">
    <subcellularLocation>
        <location evidence="1">Membrane</location>
        <topology evidence="1">Multi-pass membrane protein</topology>
    </subcellularLocation>
</comment>
<evidence type="ECO:0000256" key="2">
    <source>
        <dbReference type="ARBA" id="ARBA00022692"/>
    </source>
</evidence>
<organism evidence="7 8">
    <name type="scientific">Limosilactobacillus coleohominis 101-4-CHN</name>
    <dbReference type="NCBI Taxonomy" id="575594"/>
    <lineage>
        <taxon>Bacteria</taxon>
        <taxon>Bacillati</taxon>
        <taxon>Bacillota</taxon>
        <taxon>Bacilli</taxon>
        <taxon>Lactobacillales</taxon>
        <taxon>Lactobacillaceae</taxon>
        <taxon>Limosilactobacillus</taxon>
    </lineage>
</organism>
<evidence type="ECO:0000256" key="3">
    <source>
        <dbReference type="ARBA" id="ARBA00022989"/>
    </source>
</evidence>
<keyword evidence="4 5" id="KW-0472">Membrane</keyword>
<dbReference type="PANTHER" id="PTHR43077">
    <property type="entry name" value="TRANSPORT PERMEASE YVFS-RELATED"/>
    <property type="match status" value="1"/>
</dbReference>
<protein>
    <submittedName>
        <fullName evidence="7">YhgE/Pip domain protein</fullName>
    </submittedName>
</protein>
<evidence type="ECO:0000256" key="5">
    <source>
        <dbReference type="SAM" id="Phobius"/>
    </source>
</evidence>
<dbReference type="Proteomes" id="UP000003987">
    <property type="component" value="Unassembled WGS sequence"/>
</dbReference>
<dbReference type="InterPro" id="IPR017500">
    <property type="entry name" value="Phage_infect_YhgE_N"/>
</dbReference>
<feature type="transmembrane region" description="Helical" evidence="5">
    <location>
        <begin position="702"/>
        <end position="724"/>
    </location>
</feature>
<feature type="transmembrane region" description="Helical" evidence="5">
    <location>
        <begin position="12"/>
        <end position="32"/>
    </location>
</feature>
<proteinExistence type="predicted"/>
<dbReference type="InterPro" id="IPR051328">
    <property type="entry name" value="T7SS_ABC-Transporter"/>
</dbReference>
<dbReference type="InterPro" id="IPR017501">
    <property type="entry name" value="Phage_infect_YhgE_C"/>
</dbReference>
<evidence type="ECO:0000256" key="1">
    <source>
        <dbReference type="ARBA" id="ARBA00004141"/>
    </source>
</evidence>
<dbReference type="Gene3D" id="3.40.1710.10">
    <property type="entry name" value="abc type-2 transporter like domain"/>
    <property type="match status" value="1"/>
</dbReference>
<sequence length="910" mass="97135">MKQNQRSITALLMLVAILAPLMYSLFFIQSVWDPYGGAKNLPIAVVNRDEPTKYQGKILNVGAQTVKQLRHNHDLKWQFVSAQAAQRGMRNHRYYTVVTIPRNFSANAATVMSKHPQKMELHYQTNDSKNYLARSISDIGMKQLNQQIRASVTKAYATAMFDQLHVLGKGMNQAASGAHQISDGTMVLQDGANQYFAGVSKVNRGVQELQMGVAPLGAGAQQLVNGGEQLRRGVSQFTAGTNTLGVGLQLLAAKIPEFDQGIGQLQTGLNDYTAGTKQLGNGIQQISNQSDQLRAGASQLNQAAGQFGKLNNGSRQIADNVAEFNNVLQTSHLMETLGSAQQLGTAAANLQTQLAGINQLLASLKGLDPNQLTTVVQAMNSLTPTLTGNLTKIGTNSRQSATTAAQMAQAVASDPQASAATKKIVADGAQTIAAAASDNGNQINQIQTTMRGLSTAQSALAPTMQKLQALQQGLPQLSQTLGNAQQLLTQTSQVLGQLKNNQALITAMPGKVQQLTVATNQLSNGTAQLAQSSGLINQFTDGVNQYTGAVDQANVGSQRLLAASDQLTAGGQKLQSGWQQYSTGVQQANQGAQLLNANAGTLNLGASQLAAGLGQLGGKVPALISGVNQLALGTNQLAMNSPKLSTGIAQLNVGATTLADRLGSGANQLNHLHPNERTATMFGAPTKLTHRSYSHVPNYGHALAPFIMATGLFIGVLIFTLEFPSNKYLERTATKRQLLAHEFKIALLISVLMAAVQNVVLMLVGLQVQNIEQLFMISIIYTVAQMAIMQFFTLVLGRFGTILGLLLFVAQLGGAGGMFPMEVTNRFFNLIHPLLPMTYGINGLRQAITGGFGTTYLQSNLWILVGYAVVFYLLILLVADRGQLRFKLHQLPATDAQKAKFGTQRDSKLV</sequence>
<dbReference type="HOGENOM" id="CLU_004534_1_0_9"/>
<dbReference type="eggNOG" id="COG1511">
    <property type="taxonomic scope" value="Bacteria"/>
</dbReference>
<feature type="transmembrane region" description="Helical" evidence="5">
    <location>
        <begin position="774"/>
        <end position="795"/>
    </location>
</feature>
<dbReference type="NCBIfam" id="TIGR03057">
    <property type="entry name" value="xxxLxxG_by_4"/>
    <property type="match status" value="2"/>
</dbReference>
<dbReference type="OrthoDB" id="9811483at2"/>
<keyword evidence="3 5" id="KW-1133">Transmembrane helix</keyword>
<evidence type="ECO:0000313" key="8">
    <source>
        <dbReference type="Proteomes" id="UP000003987"/>
    </source>
</evidence>
<evidence type="ECO:0000313" key="7">
    <source>
        <dbReference type="EMBL" id="EEU30379.1"/>
    </source>
</evidence>
<dbReference type="GO" id="GO:0140359">
    <property type="term" value="F:ABC-type transporter activity"/>
    <property type="evidence" value="ECO:0007669"/>
    <property type="project" value="InterPro"/>
</dbReference>
<feature type="transmembrane region" description="Helical" evidence="5">
    <location>
        <begin position="745"/>
        <end position="768"/>
    </location>
</feature>
<dbReference type="InterPro" id="IPR023908">
    <property type="entry name" value="xxxLxxG_rpt"/>
</dbReference>
<feature type="transmembrane region" description="Helical" evidence="5">
    <location>
        <begin position="802"/>
        <end position="821"/>
    </location>
</feature>
<dbReference type="EMBL" id="GG698803">
    <property type="protein sequence ID" value="EEU30379.1"/>
    <property type="molecule type" value="Genomic_DNA"/>
</dbReference>
<dbReference type="STRING" id="575594.HMPREF0501_00757"/>
<name>C7XVL3_9LACO</name>
<keyword evidence="8" id="KW-1185">Reference proteome</keyword>
<dbReference type="RefSeq" id="WP_006916562.1">
    <property type="nucleotide sequence ID" value="NZ_GG698803.1"/>
</dbReference>
<evidence type="ECO:0000256" key="4">
    <source>
        <dbReference type="ARBA" id="ARBA00023136"/>
    </source>
</evidence>
<evidence type="ECO:0000259" key="6">
    <source>
        <dbReference type="Pfam" id="PF12698"/>
    </source>
</evidence>
<dbReference type="AlphaFoldDB" id="C7XVL3"/>